<evidence type="ECO:0000256" key="6">
    <source>
        <dbReference type="ARBA" id="ARBA00023320"/>
    </source>
</evidence>
<evidence type="ECO:0000256" key="5">
    <source>
        <dbReference type="ARBA" id="ARBA00022815"/>
    </source>
</evidence>
<evidence type="ECO:0000256" key="4">
    <source>
        <dbReference type="ARBA" id="ARBA00022685"/>
    </source>
</evidence>
<evidence type="ECO:0000256" key="3">
    <source>
        <dbReference type="ARBA" id="ARBA00022525"/>
    </source>
</evidence>
<protein>
    <submittedName>
        <fullName evidence="8">Uncharacterized protein</fullName>
    </submittedName>
</protein>
<evidence type="ECO:0000313" key="8">
    <source>
        <dbReference type="EMBL" id="KAK6743944.1"/>
    </source>
</evidence>
<comment type="caution">
    <text evidence="8">The sequence shown here is derived from an EMBL/GenBank/DDBJ whole genome shotgun (WGS) entry which is preliminary data.</text>
</comment>
<gene>
    <name evidence="8" type="primary">Necator_chrIII.g11704</name>
    <name evidence="8" type="ORF">RB195_010939</name>
</gene>
<accession>A0ABR1D055</accession>
<keyword evidence="5" id="KW-0027">Amidation</keyword>
<evidence type="ECO:0000256" key="1">
    <source>
        <dbReference type="ARBA" id="ARBA00004613"/>
    </source>
</evidence>
<reference evidence="8 9" key="1">
    <citation type="submission" date="2023-08" db="EMBL/GenBank/DDBJ databases">
        <title>A Necator americanus chromosomal reference genome.</title>
        <authorList>
            <person name="Ilik V."/>
            <person name="Petrzelkova K.J."/>
            <person name="Pardy F."/>
            <person name="Fuh T."/>
            <person name="Niatou-Singa F.S."/>
            <person name="Gouil Q."/>
            <person name="Baker L."/>
            <person name="Ritchie M.E."/>
            <person name="Jex A.R."/>
            <person name="Gazzola D."/>
            <person name="Li H."/>
            <person name="Toshio Fujiwara R."/>
            <person name="Zhan B."/>
            <person name="Aroian R.V."/>
            <person name="Pafco B."/>
            <person name="Schwarz E.M."/>
        </authorList>
    </citation>
    <scope>NUCLEOTIDE SEQUENCE [LARGE SCALE GENOMIC DNA]</scope>
    <source>
        <strain evidence="8 9">Aroian</strain>
        <tissue evidence="8">Whole animal</tissue>
    </source>
</reference>
<dbReference type="InterPro" id="IPR002544">
    <property type="entry name" value="FMRFamid-related_peptide-like"/>
</dbReference>
<dbReference type="EMBL" id="JAVFWL010000003">
    <property type="protein sequence ID" value="KAK6743944.1"/>
    <property type="molecule type" value="Genomic_DNA"/>
</dbReference>
<evidence type="ECO:0000256" key="2">
    <source>
        <dbReference type="ARBA" id="ARBA00006356"/>
    </source>
</evidence>
<keyword evidence="9" id="KW-1185">Reference proteome</keyword>
<name>A0ABR1D055_NECAM</name>
<dbReference type="Pfam" id="PF01581">
    <property type="entry name" value="FARP"/>
    <property type="match status" value="4"/>
</dbReference>
<comment type="similarity">
    <text evidence="2">Belongs to the FARP (FMRFamide related peptide) family.</text>
</comment>
<evidence type="ECO:0000256" key="7">
    <source>
        <dbReference type="SAM" id="MobiDB-lite"/>
    </source>
</evidence>
<keyword evidence="4" id="KW-0165">Cleavage on pair of basic residues</keyword>
<sequence length="226" mass="25214">MTQIFLVPEQIQNFAQCCPRTWAGVTRGDLRWESENEETPVGAANDVTTMMTASCLERLWSVDRDEFAPPNTVHQNEKRAGGAGQDSQSDICKMRGLGAGLLLATLSTLMPSSAGAPEGPKNCNEILSSGGDQQDLLLCQLSESSTLLAQLGILVSEGLDRLMQNQGIATVEEPAGEVDETGVEKRKHEYLRFGKRKHEYLRFGKRKHEYLRFGKRKHEYLRFGRK</sequence>
<evidence type="ECO:0000313" key="9">
    <source>
        <dbReference type="Proteomes" id="UP001303046"/>
    </source>
</evidence>
<comment type="subcellular location">
    <subcellularLocation>
        <location evidence="1">Secreted</location>
    </subcellularLocation>
</comment>
<dbReference type="PANTHER" id="PTHR20986:SF21">
    <property type="entry name" value="FMRFAMIDE-LIKE NEUROPEPTIDES 14"/>
    <property type="match status" value="1"/>
</dbReference>
<feature type="region of interest" description="Disordered" evidence="7">
    <location>
        <begin position="69"/>
        <end position="88"/>
    </location>
</feature>
<dbReference type="InterPro" id="IPR051041">
    <property type="entry name" value="FMRFamide-related_np"/>
</dbReference>
<proteinExistence type="inferred from homology"/>
<dbReference type="Proteomes" id="UP001303046">
    <property type="component" value="Unassembled WGS sequence"/>
</dbReference>
<keyword evidence="6" id="KW-0527">Neuropeptide</keyword>
<dbReference type="PANTHER" id="PTHR20986">
    <property type="entry name" value="FMRFAMIDE-RELATED PEPTIDES"/>
    <property type="match status" value="1"/>
</dbReference>
<keyword evidence="3" id="KW-0964">Secreted</keyword>
<organism evidence="8 9">
    <name type="scientific">Necator americanus</name>
    <name type="common">Human hookworm</name>
    <dbReference type="NCBI Taxonomy" id="51031"/>
    <lineage>
        <taxon>Eukaryota</taxon>
        <taxon>Metazoa</taxon>
        <taxon>Ecdysozoa</taxon>
        <taxon>Nematoda</taxon>
        <taxon>Chromadorea</taxon>
        <taxon>Rhabditida</taxon>
        <taxon>Rhabditina</taxon>
        <taxon>Rhabditomorpha</taxon>
        <taxon>Strongyloidea</taxon>
        <taxon>Ancylostomatidae</taxon>
        <taxon>Bunostominae</taxon>
        <taxon>Necator</taxon>
    </lineage>
</organism>